<gene>
    <name evidence="1" type="ORF">UFOVP699_94</name>
</gene>
<accession>A0A6J5NHV8</accession>
<sequence>MKLKNFDSYSRAYSKDPSNFEYRIALASPVLENLVVFKVVRTANEAFSLNGDIPVILWNNFSFSSGEINENFCSQIYNQGNVPSIAKISDDFEEESFIPKRIKDRSLVKKMKFPISGFNNAGKVDFTTYGKFKKSEDKFDFFQEKPTPISRLEVLVSGKSPIHLHKKINGIPFDVDLRSSKKLDEIEEICKKIGEKYSPEFYSMNLLETAKGLVLESLGLDSILTPAQGLKLYETAFENHYQTALPNWMKKKLFDTHVKPYYQKRYYDSLLIKPKGIIDYKKYID</sequence>
<reference evidence="1" key="1">
    <citation type="submission" date="2020-04" db="EMBL/GenBank/DDBJ databases">
        <authorList>
            <person name="Chiriac C."/>
            <person name="Salcher M."/>
            <person name="Ghai R."/>
            <person name="Kavagutti S V."/>
        </authorList>
    </citation>
    <scope>NUCLEOTIDE SEQUENCE</scope>
</reference>
<dbReference type="EMBL" id="LR796670">
    <property type="protein sequence ID" value="CAB4159350.1"/>
    <property type="molecule type" value="Genomic_DNA"/>
</dbReference>
<organism evidence="1">
    <name type="scientific">uncultured Caudovirales phage</name>
    <dbReference type="NCBI Taxonomy" id="2100421"/>
    <lineage>
        <taxon>Viruses</taxon>
        <taxon>Duplodnaviria</taxon>
        <taxon>Heunggongvirae</taxon>
        <taxon>Uroviricota</taxon>
        <taxon>Caudoviricetes</taxon>
        <taxon>Peduoviridae</taxon>
        <taxon>Maltschvirus</taxon>
        <taxon>Maltschvirus maltsch</taxon>
    </lineage>
</organism>
<name>A0A6J5NHV8_9CAUD</name>
<proteinExistence type="predicted"/>
<protein>
    <submittedName>
        <fullName evidence="1">Uncharacterized protein</fullName>
    </submittedName>
</protein>
<evidence type="ECO:0000313" key="1">
    <source>
        <dbReference type="EMBL" id="CAB4159350.1"/>
    </source>
</evidence>